<evidence type="ECO:0000259" key="1">
    <source>
        <dbReference type="Pfam" id="PF18145"/>
    </source>
</evidence>
<dbReference type="NCBIfam" id="NF033611">
    <property type="entry name" value="SAVED"/>
    <property type="match status" value="1"/>
</dbReference>
<dbReference type="Pfam" id="PF18145">
    <property type="entry name" value="SAVED"/>
    <property type="match status" value="1"/>
</dbReference>
<protein>
    <submittedName>
        <fullName evidence="2">SAVED domain-containing protein</fullName>
    </submittedName>
</protein>
<reference evidence="2 3" key="1">
    <citation type="submission" date="2018-05" db="EMBL/GenBank/DDBJ databases">
        <title>Complete genome sequence of Gordonia terrae NRRL B-16283.</title>
        <authorList>
            <person name="Garlena R.A."/>
            <person name="Russell D.A."/>
            <person name="Hatfull G.F."/>
        </authorList>
    </citation>
    <scope>NUCLEOTIDE SEQUENCE [LARGE SCALE GENOMIC DNA]</scope>
    <source>
        <strain evidence="2 3">NRRL B-16283</strain>
    </source>
</reference>
<evidence type="ECO:0000313" key="2">
    <source>
        <dbReference type="EMBL" id="AWO84613.1"/>
    </source>
</evidence>
<dbReference type="AlphaFoldDB" id="A0AAD0KAG0"/>
<evidence type="ECO:0000313" key="3">
    <source>
        <dbReference type="Proteomes" id="UP000247118"/>
    </source>
</evidence>
<dbReference type="InterPro" id="IPR040836">
    <property type="entry name" value="SAVED"/>
</dbReference>
<organism evidence="2 3">
    <name type="scientific">Gordonia terrae</name>
    <dbReference type="NCBI Taxonomy" id="2055"/>
    <lineage>
        <taxon>Bacteria</taxon>
        <taxon>Bacillati</taxon>
        <taxon>Actinomycetota</taxon>
        <taxon>Actinomycetes</taxon>
        <taxon>Mycobacteriales</taxon>
        <taxon>Gordoniaceae</taxon>
        <taxon>Gordonia</taxon>
    </lineage>
</organism>
<feature type="domain" description="SMODS-associated and fused to various effectors" evidence="1">
    <location>
        <begin position="220"/>
        <end position="402"/>
    </location>
</feature>
<dbReference type="Proteomes" id="UP000247118">
    <property type="component" value="Chromosome"/>
</dbReference>
<name>A0AAD0KAG0_9ACTN</name>
<gene>
    <name evidence="2" type="ORF">DLJ61_14885</name>
</gene>
<dbReference type="EMBL" id="CP029604">
    <property type="protein sequence ID" value="AWO84613.1"/>
    <property type="molecule type" value="Genomic_DNA"/>
</dbReference>
<proteinExistence type="predicted"/>
<accession>A0AAD0KAG0</accession>
<sequence length="408" mass="45271">MPTTATHEPSSTDPVDRPELIGAFDRRGRRVNVNDLDARRVWVAAGGRCTFCKEFLAEDETTGQAVFTGQLAHIVGATTEKGSPRGESAMPLPQRALPQNLMLLCPGEHKVIDTFEHWHTYGADELRAFKEQHERDIRELTGLLRKPKSTVIRVAGDVRGRAVDFSKQAVIRALLEEQRFPDFSLHDDSRNCEVDLRSYEGEDDSDPTYWEATSLALKRRLRPLSNHLKTKQIDHISVFALARIPILVQLGVLLDDVTNVTVHNRRRGTSEGWGWYSHSRSDNLQFRVTAVAGSGDPVVTVSVSGPVDLEALPDALRGAPRYDIRAEGVPLSPTILQSPEDLQALIDTWREVLATLEADHRNQPISLVLAVPAAAAVEIGRAHMAAAHAQLRVFDRIDNTYVLALETS</sequence>